<dbReference type="InterPro" id="IPR044878">
    <property type="entry name" value="UbiA_sf"/>
</dbReference>
<feature type="transmembrane region" description="Helical" evidence="5">
    <location>
        <begin position="234"/>
        <end position="252"/>
    </location>
</feature>
<feature type="transmembrane region" description="Helical" evidence="5">
    <location>
        <begin position="93"/>
        <end position="111"/>
    </location>
</feature>
<keyword evidence="2 5" id="KW-0812">Transmembrane</keyword>
<dbReference type="Pfam" id="PF01040">
    <property type="entry name" value="UbiA"/>
    <property type="match status" value="1"/>
</dbReference>
<feature type="transmembrane region" description="Helical" evidence="5">
    <location>
        <begin position="44"/>
        <end position="64"/>
    </location>
</feature>
<evidence type="ECO:0000256" key="5">
    <source>
        <dbReference type="SAM" id="Phobius"/>
    </source>
</evidence>
<feature type="transmembrane region" description="Helical" evidence="5">
    <location>
        <begin position="208"/>
        <end position="228"/>
    </location>
</feature>
<reference evidence="6" key="2">
    <citation type="submission" date="2023-01" db="EMBL/GenBank/DDBJ databases">
        <authorList>
            <person name="Sun Q."/>
            <person name="Evtushenko L."/>
        </authorList>
    </citation>
    <scope>NUCLEOTIDE SEQUENCE</scope>
    <source>
        <strain evidence="6">VKM Ac-1069</strain>
    </source>
</reference>
<accession>A0A9W6NVT4</accession>
<protein>
    <submittedName>
        <fullName evidence="6">Membrane protein</fullName>
    </submittedName>
</protein>
<feature type="transmembrane region" description="Helical" evidence="5">
    <location>
        <begin position="117"/>
        <end position="134"/>
    </location>
</feature>
<feature type="transmembrane region" description="Helical" evidence="5">
    <location>
        <begin position="167"/>
        <end position="187"/>
    </location>
</feature>
<evidence type="ECO:0000256" key="1">
    <source>
        <dbReference type="ARBA" id="ARBA00004141"/>
    </source>
</evidence>
<reference evidence="6" key="1">
    <citation type="journal article" date="2014" name="Int. J. Syst. Evol. Microbiol.">
        <title>Complete genome sequence of Corynebacterium casei LMG S-19264T (=DSM 44701T), isolated from a smear-ripened cheese.</title>
        <authorList>
            <consortium name="US DOE Joint Genome Institute (JGI-PGF)"/>
            <person name="Walter F."/>
            <person name="Albersmeier A."/>
            <person name="Kalinowski J."/>
            <person name="Ruckert C."/>
        </authorList>
    </citation>
    <scope>NUCLEOTIDE SEQUENCE</scope>
    <source>
        <strain evidence="6">VKM Ac-1069</strain>
    </source>
</reference>
<proteinExistence type="predicted"/>
<keyword evidence="7" id="KW-1185">Reference proteome</keyword>
<dbReference type="Gene3D" id="1.20.120.1780">
    <property type="entry name" value="UbiA prenyltransferase"/>
    <property type="match status" value="1"/>
</dbReference>
<comment type="subcellular location">
    <subcellularLocation>
        <location evidence="1">Membrane</location>
        <topology evidence="1">Multi-pass membrane protein</topology>
    </subcellularLocation>
</comment>
<dbReference type="InterPro" id="IPR000537">
    <property type="entry name" value="UbiA_prenyltransferase"/>
</dbReference>
<comment type="caution">
    <text evidence="6">The sequence shown here is derived from an EMBL/GenBank/DDBJ whole genome shotgun (WGS) entry which is preliminary data.</text>
</comment>
<feature type="transmembrane region" description="Helical" evidence="5">
    <location>
        <begin position="141"/>
        <end position="161"/>
    </location>
</feature>
<evidence type="ECO:0000313" key="6">
    <source>
        <dbReference type="EMBL" id="GLL11174.1"/>
    </source>
</evidence>
<dbReference type="RefSeq" id="WP_231497997.1">
    <property type="nucleotide sequence ID" value="NZ_BAAAUZ010000025.1"/>
</dbReference>
<evidence type="ECO:0000256" key="2">
    <source>
        <dbReference type="ARBA" id="ARBA00022692"/>
    </source>
</evidence>
<dbReference type="Gene3D" id="1.10.357.140">
    <property type="entry name" value="UbiA prenyltransferase"/>
    <property type="match status" value="1"/>
</dbReference>
<evidence type="ECO:0000256" key="3">
    <source>
        <dbReference type="ARBA" id="ARBA00022989"/>
    </source>
</evidence>
<dbReference type="GO" id="GO:0016765">
    <property type="term" value="F:transferase activity, transferring alkyl or aryl (other than methyl) groups"/>
    <property type="evidence" value="ECO:0007669"/>
    <property type="project" value="InterPro"/>
</dbReference>
<dbReference type="AlphaFoldDB" id="A0A9W6NVT4"/>
<sequence length="277" mass="27598">MSTTPLPTRRAGALPGLVAAAHPGPAAAVTVVAALLAVDAGQPARTTLVVALAVLAGQLTVGWVNDLVDQKRDRAVGRADKPLAAGRVAAHQVRTAVVVAGAACVALSVAAGWRSGLVHLVLGVGSAQAYNLGLKGTRLSWLPYAVAFGTLPAVASLAGSAPAWPPWWTTAAGAALGVGAHVLNALPDLADDVRTGVRGLPHRLGERAARPLAAGLLVAASLLAALGPAGHPPAWVWAALLVVAALATVALTGRGRVPFRAAMLIALLDVVLLVAAG</sequence>
<evidence type="ECO:0000313" key="7">
    <source>
        <dbReference type="Proteomes" id="UP001143463"/>
    </source>
</evidence>
<dbReference type="GO" id="GO:0016020">
    <property type="term" value="C:membrane"/>
    <property type="evidence" value="ECO:0007669"/>
    <property type="project" value="UniProtKB-SubCell"/>
</dbReference>
<gene>
    <name evidence="6" type="ORF">GCM10017577_23150</name>
</gene>
<dbReference type="Proteomes" id="UP001143463">
    <property type="component" value="Unassembled WGS sequence"/>
</dbReference>
<keyword evidence="3 5" id="KW-1133">Transmembrane helix</keyword>
<keyword evidence="4 5" id="KW-0472">Membrane</keyword>
<dbReference type="EMBL" id="BSFQ01000007">
    <property type="protein sequence ID" value="GLL11174.1"/>
    <property type="molecule type" value="Genomic_DNA"/>
</dbReference>
<organism evidence="6 7">
    <name type="scientific">Pseudonocardia halophobica</name>
    <dbReference type="NCBI Taxonomy" id="29401"/>
    <lineage>
        <taxon>Bacteria</taxon>
        <taxon>Bacillati</taxon>
        <taxon>Actinomycetota</taxon>
        <taxon>Actinomycetes</taxon>
        <taxon>Pseudonocardiales</taxon>
        <taxon>Pseudonocardiaceae</taxon>
        <taxon>Pseudonocardia</taxon>
    </lineage>
</organism>
<evidence type="ECO:0000256" key="4">
    <source>
        <dbReference type="ARBA" id="ARBA00023136"/>
    </source>
</evidence>
<name>A0A9W6NVT4_9PSEU</name>